<dbReference type="EMBL" id="BPLR01009939">
    <property type="protein sequence ID" value="GIY35615.1"/>
    <property type="molecule type" value="Genomic_DNA"/>
</dbReference>
<reference evidence="1 2" key="1">
    <citation type="submission" date="2021-06" db="EMBL/GenBank/DDBJ databases">
        <title>Caerostris extrusa draft genome.</title>
        <authorList>
            <person name="Kono N."/>
            <person name="Arakawa K."/>
        </authorList>
    </citation>
    <scope>NUCLEOTIDE SEQUENCE [LARGE SCALE GENOMIC DNA]</scope>
</reference>
<evidence type="ECO:0000313" key="2">
    <source>
        <dbReference type="Proteomes" id="UP001054945"/>
    </source>
</evidence>
<dbReference type="AlphaFoldDB" id="A0AAV4SSZ1"/>
<name>A0AAV4SSZ1_CAEEX</name>
<dbReference type="Proteomes" id="UP001054945">
    <property type="component" value="Unassembled WGS sequence"/>
</dbReference>
<proteinExistence type="predicted"/>
<accession>A0AAV4SSZ1</accession>
<comment type="caution">
    <text evidence="1">The sequence shown here is derived from an EMBL/GenBank/DDBJ whole genome shotgun (WGS) entry which is preliminary data.</text>
</comment>
<protein>
    <submittedName>
        <fullName evidence="1">Uncharacterized protein</fullName>
    </submittedName>
</protein>
<evidence type="ECO:0000313" key="1">
    <source>
        <dbReference type="EMBL" id="GIY35615.1"/>
    </source>
</evidence>
<gene>
    <name evidence="1" type="ORF">CEXT_679161</name>
</gene>
<organism evidence="1 2">
    <name type="scientific">Caerostris extrusa</name>
    <name type="common">Bark spider</name>
    <name type="synonym">Caerostris bankana</name>
    <dbReference type="NCBI Taxonomy" id="172846"/>
    <lineage>
        <taxon>Eukaryota</taxon>
        <taxon>Metazoa</taxon>
        <taxon>Ecdysozoa</taxon>
        <taxon>Arthropoda</taxon>
        <taxon>Chelicerata</taxon>
        <taxon>Arachnida</taxon>
        <taxon>Araneae</taxon>
        <taxon>Araneomorphae</taxon>
        <taxon>Entelegynae</taxon>
        <taxon>Araneoidea</taxon>
        <taxon>Araneidae</taxon>
        <taxon>Caerostris</taxon>
    </lineage>
</organism>
<keyword evidence="2" id="KW-1185">Reference proteome</keyword>
<sequence>MPLLEGKGKGDWLGLVLRVQRWEQGFAPQGTSQRLRFPERRVRRKVTLPRLRKKGKIYSHSPFLPTANPNSVGHFPIHSYFYDLNPINEGAFISRLAEIRQKRVGY</sequence>